<evidence type="ECO:0000313" key="1">
    <source>
        <dbReference type="EMBL" id="KAF9643726.1"/>
    </source>
</evidence>
<dbReference type="EMBL" id="MU118192">
    <property type="protein sequence ID" value="KAF9643726.1"/>
    <property type="molecule type" value="Genomic_DNA"/>
</dbReference>
<dbReference type="Proteomes" id="UP000886501">
    <property type="component" value="Unassembled WGS sequence"/>
</dbReference>
<name>A0ACB6Z3K9_THEGA</name>
<sequence>MNKPVVPIPYSSCSSNPGLGTSSAADYTTSTWGGPPREALRGPPNPSARAIYRDRQPLLGGTPTSSAPSRARVDVPEYAEPSYSRSLGHGGVGNQERLVAVPPDPYSGGIFSQPTGIQRSRTGREARQTAAQDRAGPGRKPTTKRKPDDSQVSTERIPKTSVITCDPTYLARVPQTRYICAVGQGDWEGVSIEFGGIKLKDVANPACTSLQDHDEEVLNYEGAGSTISCRINVRSVCQSSTPDTLSHPSSFSSLGAILERRRSRR</sequence>
<reference evidence="1" key="1">
    <citation type="submission" date="2019-10" db="EMBL/GenBank/DDBJ databases">
        <authorList>
            <consortium name="DOE Joint Genome Institute"/>
            <person name="Kuo A."/>
            <person name="Miyauchi S."/>
            <person name="Kiss E."/>
            <person name="Drula E."/>
            <person name="Kohler A."/>
            <person name="Sanchez-Garcia M."/>
            <person name="Andreopoulos B."/>
            <person name="Barry K.W."/>
            <person name="Bonito G."/>
            <person name="Buee M."/>
            <person name="Carver A."/>
            <person name="Chen C."/>
            <person name="Cichocki N."/>
            <person name="Clum A."/>
            <person name="Culley D."/>
            <person name="Crous P.W."/>
            <person name="Fauchery L."/>
            <person name="Girlanda M."/>
            <person name="Hayes R."/>
            <person name="Keri Z."/>
            <person name="Labutti K."/>
            <person name="Lipzen A."/>
            <person name="Lombard V."/>
            <person name="Magnuson J."/>
            <person name="Maillard F."/>
            <person name="Morin E."/>
            <person name="Murat C."/>
            <person name="Nolan M."/>
            <person name="Ohm R."/>
            <person name="Pangilinan J."/>
            <person name="Pereira M."/>
            <person name="Perotto S."/>
            <person name="Peter M."/>
            <person name="Riley R."/>
            <person name="Sitrit Y."/>
            <person name="Stielow B."/>
            <person name="Szollosi G."/>
            <person name="Zifcakova L."/>
            <person name="Stursova M."/>
            <person name="Spatafora J.W."/>
            <person name="Tedersoo L."/>
            <person name="Vaario L.-M."/>
            <person name="Yamada A."/>
            <person name="Yan M."/>
            <person name="Wang P."/>
            <person name="Xu J."/>
            <person name="Bruns T."/>
            <person name="Baldrian P."/>
            <person name="Vilgalys R."/>
            <person name="Henrissat B."/>
            <person name="Grigoriev I.V."/>
            <person name="Hibbett D."/>
            <person name="Nagy L.G."/>
            <person name="Martin F.M."/>
        </authorList>
    </citation>
    <scope>NUCLEOTIDE SEQUENCE</scope>
    <source>
        <strain evidence="1">P2</strain>
    </source>
</reference>
<protein>
    <submittedName>
        <fullName evidence="1">Uncharacterized protein</fullName>
    </submittedName>
</protein>
<reference evidence="1" key="2">
    <citation type="journal article" date="2020" name="Nat. Commun.">
        <title>Large-scale genome sequencing of mycorrhizal fungi provides insights into the early evolution of symbiotic traits.</title>
        <authorList>
            <person name="Miyauchi S."/>
            <person name="Kiss E."/>
            <person name="Kuo A."/>
            <person name="Drula E."/>
            <person name="Kohler A."/>
            <person name="Sanchez-Garcia M."/>
            <person name="Morin E."/>
            <person name="Andreopoulos B."/>
            <person name="Barry K.W."/>
            <person name="Bonito G."/>
            <person name="Buee M."/>
            <person name="Carver A."/>
            <person name="Chen C."/>
            <person name="Cichocki N."/>
            <person name="Clum A."/>
            <person name="Culley D."/>
            <person name="Crous P.W."/>
            <person name="Fauchery L."/>
            <person name="Girlanda M."/>
            <person name="Hayes R.D."/>
            <person name="Keri Z."/>
            <person name="LaButti K."/>
            <person name="Lipzen A."/>
            <person name="Lombard V."/>
            <person name="Magnuson J."/>
            <person name="Maillard F."/>
            <person name="Murat C."/>
            <person name="Nolan M."/>
            <person name="Ohm R.A."/>
            <person name="Pangilinan J."/>
            <person name="Pereira M.F."/>
            <person name="Perotto S."/>
            <person name="Peter M."/>
            <person name="Pfister S."/>
            <person name="Riley R."/>
            <person name="Sitrit Y."/>
            <person name="Stielow J.B."/>
            <person name="Szollosi G."/>
            <person name="Zifcakova L."/>
            <person name="Stursova M."/>
            <person name="Spatafora J.W."/>
            <person name="Tedersoo L."/>
            <person name="Vaario L.M."/>
            <person name="Yamada A."/>
            <person name="Yan M."/>
            <person name="Wang P."/>
            <person name="Xu J."/>
            <person name="Bruns T."/>
            <person name="Baldrian P."/>
            <person name="Vilgalys R."/>
            <person name="Dunand C."/>
            <person name="Henrissat B."/>
            <person name="Grigoriev I.V."/>
            <person name="Hibbett D."/>
            <person name="Nagy L.G."/>
            <person name="Martin F.M."/>
        </authorList>
    </citation>
    <scope>NUCLEOTIDE SEQUENCE</scope>
    <source>
        <strain evidence="1">P2</strain>
    </source>
</reference>
<comment type="caution">
    <text evidence="1">The sequence shown here is derived from an EMBL/GenBank/DDBJ whole genome shotgun (WGS) entry which is preliminary data.</text>
</comment>
<organism evidence="1 2">
    <name type="scientific">Thelephora ganbajun</name>
    <name type="common">Ganba fungus</name>
    <dbReference type="NCBI Taxonomy" id="370292"/>
    <lineage>
        <taxon>Eukaryota</taxon>
        <taxon>Fungi</taxon>
        <taxon>Dikarya</taxon>
        <taxon>Basidiomycota</taxon>
        <taxon>Agaricomycotina</taxon>
        <taxon>Agaricomycetes</taxon>
        <taxon>Thelephorales</taxon>
        <taxon>Thelephoraceae</taxon>
        <taxon>Thelephora</taxon>
    </lineage>
</organism>
<gene>
    <name evidence="1" type="ORF">BDM02DRAFT_1359129</name>
</gene>
<keyword evidence="2" id="KW-1185">Reference proteome</keyword>
<accession>A0ACB6Z3K9</accession>
<proteinExistence type="predicted"/>
<evidence type="ECO:0000313" key="2">
    <source>
        <dbReference type="Proteomes" id="UP000886501"/>
    </source>
</evidence>